<evidence type="ECO:0000313" key="4">
    <source>
        <dbReference type="EMBL" id="RJP20683.1"/>
    </source>
</evidence>
<evidence type="ECO:0000313" key="5">
    <source>
        <dbReference type="Proteomes" id="UP000265882"/>
    </source>
</evidence>
<dbReference type="PROSITE" id="PS51677">
    <property type="entry name" value="NODB"/>
    <property type="match status" value="1"/>
</dbReference>
<protein>
    <submittedName>
        <fullName evidence="4">Polysaccharide deacetylase family protein</fullName>
    </submittedName>
</protein>
<dbReference type="Proteomes" id="UP000265882">
    <property type="component" value="Unassembled WGS sequence"/>
</dbReference>
<dbReference type="InterPro" id="IPR002509">
    <property type="entry name" value="NODB_dom"/>
</dbReference>
<feature type="domain" description="NodB homology" evidence="3">
    <location>
        <begin position="76"/>
        <end position="339"/>
    </location>
</feature>
<organism evidence="4 5">
    <name type="scientific">Abyssobacteria bacterium (strain SURF_5)</name>
    <dbReference type="NCBI Taxonomy" id="2093360"/>
    <lineage>
        <taxon>Bacteria</taxon>
        <taxon>Pseudomonadati</taxon>
        <taxon>Candidatus Hydrogenedentota</taxon>
        <taxon>Candidatus Abyssobacteria</taxon>
    </lineage>
</organism>
<dbReference type="GO" id="GO:0016810">
    <property type="term" value="F:hydrolase activity, acting on carbon-nitrogen (but not peptide) bonds"/>
    <property type="evidence" value="ECO:0007669"/>
    <property type="project" value="InterPro"/>
</dbReference>
<dbReference type="GO" id="GO:0005576">
    <property type="term" value="C:extracellular region"/>
    <property type="evidence" value="ECO:0007669"/>
    <property type="project" value="UniProtKB-SubCell"/>
</dbReference>
<dbReference type="InterPro" id="IPR051398">
    <property type="entry name" value="Polysacch_Deacetylase"/>
</dbReference>
<dbReference type="Gene3D" id="3.20.20.370">
    <property type="entry name" value="Glycoside hydrolase/deacetylase"/>
    <property type="match status" value="1"/>
</dbReference>
<evidence type="ECO:0000256" key="1">
    <source>
        <dbReference type="ARBA" id="ARBA00004613"/>
    </source>
</evidence>
<evidence type="ECO:0000256" key="2">
    <source>
        <dbReference type="ARBA" id="ARBA00022729"/>
    </source>
</evidence>
<dbReference type="SUPFAM" id="SSF88713">
    <property type="entry name" value="Glycoside hydrolase/deacetylase"/>
    <property type="match status" value="1"/>
</dbReference>
<dbReference type="EMBL" id="QZKU01000075">
    <property type="protein sequence ID" value="RJP20683.1"/>
    <property type="molecule type" value="Genomic_DNA"/>
</dbReference>
<dbReference type="AlphaFoldDB" id="A0A3A4NIT1"/>
<dbReference type="GO" id="GO:0005975">
    <property type="term" value="P:carbohydrate metabolic process"/>
    <property type="evidence" value="ECO:0007669"/>
    <property type="project" value="InterPro"/>
</dbReference>
<reference evidence="4 5" key="1">
    <citation type="journal article" date="2017" name="ISME J.">
        <title>Energy and carbon metabolisms in a deep terrestrial subsurface fluid microbial community.</title>
        <authorList>
            <person name="Momper L."/>
            <person name="Jungbluth S.P."/>
            <person name="Lee M.D."/>
            <person name="Amend J.P."/>
        </authorList>
    </citation>
    <scope>NUCLEOTIDE SEQUENCE [LARGE SCALE GENOMIC DNA]</scope>
    <source>
        <strain evidence="4">SURF_5</strain>
    </source>
</reference>
<keyword evidence="2" id="KW-0732">Signal</keyword>
<dbReference type="Pfam" id="PF01522">
    <property type="entry name" value="Polysacc_deac_1"/>
    <property type="match status" value="2"/>
</dbReference>
<accession>A0A3A4NIT1</accession>
<dbReference type="InterPro" id="IPR011330">
    <property type="entry name" value="Glyco_hydro/deAcase_b/a-brl"/>
</dbReference>
<evidence type="ECO:0000259" key="3">
    <source>
        <dbReference type="PROSITE" id="PS51677"/>
    </source>
</evidence>
<sequence>MLPERRNTVGRFTCKVLSYHRVLPADLLSGQLTQRSLLVPAESFRRHMMYIRKNYRVVTADELARALHSGKGFSQPSCAVTFDDGWRDNYLYAFPILKEFAIPATLFVAVNHIETGQDFWPERLARLLSSIESSNPNLDLLKEMLPIKANAHSTPAEFANLATISLKDKPLARIEQILAQLEAMPGLRRNHIRTERPISYWHELEEMIESGLVTVGSHTLSHVILPREDDKVRTEEVVRSREIIEEKLRRPVLHFAYPNGEFDDATESLVKDSGYRSAFTCLNGVNGATTSPYRIRRIHIFDPQDTGQNGFSEIQFSIRISNCYQYIKRCRNLLTRRRY</sequence>
<comment type="subcellular location">
    <subcellularLocation>
        <location evidence="1">Secreted</location>
    </subcellularLocation>
</comment>
<proteinExistence type="predicted"/>
<comment type="caution">
    <text evidence="4">The sequence shown here is derived from an EMBL/GenBank/DDBJ whole genome shotgun (WGS) entry which is preliminary data.</text>
</comment>
<dbReference type="PANTHER" id="PTHR34216">
    <property type="match status" value="1"/>
</dbReference>
<dbReference type="PANTHER" id="PTHR34216:SF3">
    <property type="entry name" value="POLY-BETA-1,6-N-ACETYL-D-GLUCOSAMINE N-DEACETYLASE"/>
    <property type="match status" value="1"/>
</dbReference>
<name>A0A3A4NIT1_ABYX5</name>
<dbReference type="CDD" id="cd10918">
    <property type="entry name" value="CE4_NodB_like_5s_6s"/>
    <property type="match status" value="1"/>
</dbReference>
<gene>
    <name evidence="4" type="ORF">C4520_11035</name>
</gene>